<evidence type="ECO:0000256" key="1">
    <source>
        <dbReference type="ARBA" id="ARBA00004370"/>
    </source>
</evidence>
<dbReference type="SMART" id="SM00219">
    <property type="entry name" value="TyrKc"/>
    <property type="match status" value="1"/>
</dbReference>
<dbReference type="PROSITE" id="PS50011">
    <property type="entry name" value="PROTEIN_KINASE_DOM"/>
    <property type="match status" value="1"/>
</dbReference>
<dbReference type="GO" id="GO:0016020">
    <property type="term" value="C:membrane"/>
    <property type="evidence" value="ECO:0007669"/>
    <property type="project" value="UniProtKB-SubCell"/>
</dbReference>
<feature type="disulfide bond" evidence="7">
    <location>
        <begin position="119"/>
        <end position="134"/>
    </location>
</feature>
<comment type="subcellular location">
    <subcellularLocation>
        <location evidence="1">Membrane</location>
    </subcellularLocation>
</comment>
<reference evidence="11 12" key="1">
    <citation type="submission" date="2011-02" db="EMBL/GenBank/DDBJ databases">
        <title>The Genome Sequence of Sphaeroforma arctica JP610.</title>
        <authorList>
            <consortium name="The Broad Institute Genome Sequencing Platform"/>
            <person name="Russ C."/>
            <person name="Cuomo C."/>
            <person name="Young S.K."/>
            <person name="Zeng Q."/>
            <person name="Gargeya S."/>
            <person name="Alvarado L."/>
            <person name="Berlin A."/>
            <person name="Chapman S.B."/>
            <person name="Chen Z."/>
            <person name="Freedman E."/>
            <person name="Gellesch M."/>
            <person name="Goldberg J."/>
            <person name="Griggs A."/>
            <person name="Gujja S."/>
            <person name="Heilman E."/>
            <person name="Heiman D."/>
            <person name="Howarth C."/>
            <person name="Mehta T."/>
            <person name="Neiman D."/>
            <person name="Pearson M."/>
            <person name="Roberts A."/>
            <person name="Saif S."/>
            <person name="Shea T."/>
            <person name="Shenoy N."/>
            <person name="Sisk P."/>
            <person name="Stolte C."/>
            <person name="Sykes S."/>
            <person name="White J."/>
            <person name="Yandava C."/>
            <person name="Burger G."/>
            <person name="Gray M.W."/>
            <person name="Holland P.W.H."/>
            <person name="King N."/>
            <person name="Lang F.B.F."/>
            <person name="Roger A.J."/>
            <person name="Ruiz-Trillo I."/>
            <person name="Haas B."/>
            <person name="Nusbaum C."/>
            <person name="Birren B."/>
        </authorList>
    </citation>
    <scope>NUCLEOTIDE SEQUENCE [LARGE SCALE GENOMIC DNA]</scope>
    <source>
        <strain evidence="11 12">JP610</strain>
    </source>
</reference>
<evidence type="ECO:0000259" key="9">
    <source>
        <dbReference type="PROSITE" id="PS50011"/>
    </source>
</evidence>
<evidence type="ECO:0000256" key="8">
    <source>
        <dbReference type="SAM" id="Phobius"/>
    </source>
</evidence>
<dbReference type="GO" id="GO:0004713">
    <property type="term" value="F:protein tyrosine kinase activity"/>
    <property type="evidence" value="ECO:0007669"/>
    <property type="project" value="InterPro"/>
</dbReference>
<feature type="disulfide bond" evidence="7">
    <location>
        <begin position="53"/>
        <end position="66"/>
    </location>
</feature>
<gene>
    <name evidence="11" type="ORF">SARC_10260</name>
</gene>
<keyword evidence="12" id="KW-1185">Reference proteome</keyword>
<evidence type="ECO:0000256" key="5">
    <source>
        <dbReference type="ARBA" id="ARBA00023170"/>
    </source>
</evidence>
<dbReference type="STRING" id="667725.A0A0L0FLB4"/>
<dbReference type="InterPro" id="IPR001245">
    <property type="entry name" value="Ser-Thr/Tyr_kinase_cat_dom"/>
</dbReference>
<dbReference type="Proteomes" id="UP000054560">
    <property type="component" value="Unassembled WGS sequence"/>
</dbReference>
<keyword evidence="6" id="KW-0325">Glycoprotein</keyword>
<dbReference type="PROSITE" id="PS00109">
    <property type="entry name" value="PROTEIN_KINASE_TYR"/>
    <property type="match status" value="1"/>
</dbReference>
<dbReference type="InterPro" id="IPR020635">
    <property type="entry name" value="Tyr_kinase_cat_dom"/>
</dbReference>
<dbReference type="AlphaFoldDB" id="A0A0L0FLB4"/>
<evidence type="ECO:0008006" key="13">
    <source>
        <dbReference type="Google" id="ProtNLM"/>
    </source>
</evidence>
<dbReference type="SMART" id="SM00208">
    <property type="entry name" value="TNFR"/>
    <property type="match status" value="3"/>
</dbReference>
<feature type="disulfide bond" evidence="7">
    <location>
        <begin position="56"/>
        <end position="74"/>
    </location>
</feature>
<keyword evidence="5" id="KW-0675">Receptor</keyword>
<evidence type="ECO:0000313" key="12">
    <source>
        <dbReference type="Proteomes" id="UP000054560"/>
    </source>
</evidence>
<evidence type="ECO:0000256" key="7">
    <source>
        <dbReference type="PROSITE-ProRule" id="PRU00206"/>
    </source>
</evidence>
<dbReference type="RefSeq" id="XP_014151178.1">
    <property type="nucleotide sequence ID" value="XM_014295703.1"/>
</dbReference>
<comment type="caution">
    <text evidence="7">Lacks conserved residue(s) required for the propagation of feature annotation.</text>
</comment>
<dbReference type="EMBL" id="KQ242783">
    <property type="protein sequence ID" value="KNC77276.1"/>
    <property type="molecule type" value="Genomic_DNA"/>
</dbReference>
<dbReference type="InterPro" id="IPR001368">
    <property type="entry name" value="TNFR/NGFR_Cys_rich_reg"/>
</dbReference>
<dbReference type="Pfam" id="PF00020">
    <property type="entry name" value="TNFR_c6"/>
    <property type="match status" value="2"/>
</dbReference>
<evidence type="ECO:0000313" key="11">
    <source>
        <dbReference type="EMBL" id="KNC77276.1"/>
    </source>
</evidence>
<name>A0A0L0FLB4_9EUKA</name>
<evidence type="ECO:0000256" key="4">
    <source>
        <dbReference type="ARBA" id="ARBA00023157"/>
    </source>
</evidence>
<dbReference type="Gene3D" id="2.10.50.10">
    <property type="entry name" value="Tumor Necrosis Factor Receptor, subunit A, domain 2"/>
    <property type="match status" value="2"/>
</dbReference>
<feature type="repeat" description="TNFR-Cys" evidence="7">
    <location>
        <begin position="118"/>
        <end position="158"/>
    </location>
</feature>
<feature type="domain" description="TNFR-Cys" evidence="10">
    <location>
        <begin position="36"/>
        <end position="74"/>
    </location>
</feature>
<feature type="domain" description="TNFR-Cys" evidence="10">
    <location>
        <begin position="118"/>
        <end position="158"/>
    </location>
</feature>
<keyword evidence="3 8" id="KW-0472">Membrane</keyword>
<dbReference type="Gene3D" id="1.10.510.10">
    <property type="entry name" value="Transferase(Phosphotransferase) domain 1"/>
    <property type="match status" value="1"/>
</dbReference>
<keyword evidence="8" id="KW-0812">Transmembrane</keyword>
<sequence>MVDACQCEWAQDLVEQKCGSTAKCTYSALNAAVSCVCGEDKWSPDNHLGCNECSSCGADGEIVAPCTSTTDTVCACPEGLTGGNCTQQCQLPDFCMEGNTTACEFSSLSPSAGSMCERCEKGYYLYLTSELEECRECVSCGTLGVISQNCTETSDAVCECLGGATGADCAHMCEVPVGCTEINMTELQPYTKGILCNVCHSGYYLNTTTHRCAGVTQCTRSQYMYQLYTETEDTICLPLTECGGHEYESTQPTTTTDRECADCASTDFCVEVISECTNPTNTVCGGCMHGATGTACNMVEVVLTLDADIDDWTDADAEQTSESITAFLRVPSDEITVLKASAGSVVLEMGFSPNAATLLVEASNSGAQFPLYMISMTVAGDPVELNNDTSSVTSWIVALITIVVVVIASVAIALAWAANKLNLFLNMPEKFLAKISDPTAILIRKEMKRNKGHVSVDRLEKIQELHRSRFGVVCCVEVKELGEFAEQSSPVAIRVLNVNLSDQVLASFMENSLKTMSFELGALALSQGPHLSIIMVLMTMGDLHTYLFSQDKRNVRVTHAEKLFSAFQIARGMYYLSDIGVVHSDFASRNCILTAPGQNTFGFPVVKVADSSLRRGIVTEVCGQSFAESRRVHLKTGIDDVTPSLGRETIQHRK</sequence>
<evidence type="ECO:0000259" key="10">
    <source>
        <dbReference type="PROSITE" id="PS50050"/>
    </source>
</evidence>
<organism evidence="11 12">
    <name type="scientific">Sphaeroforma arctica JP610</name>
    <dbReference type="NCBI Taxonomy" id="667725"/>
    <lineage>
        <taxon>Eukaryota</taxon>
        <taxon>Ichthyosporea</taxon>
        <taxon>Ichthyophonida</taxon>
        <taxon>Sphaeroforma</taxon>
    </lineage>
</organism>
<dbReference type="InterPro" id="IPR000719">
    <property type="entry name" value="Prot_kinase_dom"/>
</dbReference>
<feature type="disulfide bond" evidence="7">
    <location>
        <begin position="137"/>
        <end position="150"/>
    </location>
</feature>
<feature type="disulfide bond" evidence="7">
    <location>
        <begin position="140"/>
        <end position="158"/>
    </location>
</feature>
<proteinExistence type="predicted"/>
<evidence type="ECO:0000256" key="6">
    <source>
        <dbReference type="ARBA" id="ARBA00023180"/>
    </source>
</evidence>
<protein>
    <recommendedName>
        <fullName evidence="13">Protein kinase domain-containing protein</fullName>
    </recommendedName>
</protein>
<accession>A0A0L0FLB4</accession>
<dbReference type="PROSITE" id="PS50050">
    <property type="entry name" value="TNFR_NGFR_2"/>
    <property type="match status" value="2"/>
</dbReference>
<evidence type="ECO:0000256" key="3">
    <source>
        <dbReference type="ARBA" id="ARBA00023136"/>
    </source>
</evidence>
<feature type="domain" description="Protein kinase" evidence="9">
    <location>
        <begin position="459"/>
        <end position="654"/>
    </location>
</feature>
<evidence type="ECO:0000256" key="2">
    <source>
        <dbReference type="ARBA" id="ARBA00022737"/>
    </source>
</evidence>
<dbReference type="Pfam" id="PF07714">
    <property type="entry name" value="PK_Tyr_Ser-Thr"/>
    <property type="match status" value="1"/>
</dbReference>
<dbReference type="InterPro" id="IPR008266">
    <property type="entry name" value="Tyr_kinase_AS"/>
</dbReference>
<dbReference type="OrthoDB" id="9990004at2759"/>
<feature type="transmembrane region" description="Helical" evidence="8">
    <location>
        <begin position="395"/>
        <end position="418"/>
    </location>
</feature>
<dbReference type="SUPFAM" id="SSF56112">
    <property type="entry name" value="Protein kinase-like (PK-like)"/>
    <property type="match status" value="1"/>
</dbReference>
<keyword evidence="8" id="KW-1133">Transmembrane helix</keyword>
<dbReference type="PANTHER" id="PTHR46330:SF6">
    <property type="entry name" value="HEMATOPOIETIC DEATH RECEPTOR-RELATED"/>
    <property type="match status" value="1"/>
</dbReference>
<dbReference type="PANTHER" id="PTHR46330">
    <property type="entry name" value="TUMOR NECROSIS FACTOR RECEPTOR SUPERFAMILY MEMBER 10B"/>
    <property type="match status" value="1"/>
</dbReference>
<keyword evidence="4 7" id="KW-1015">Disulfide bond</keyword>
<dbReference type="InterPro" id="IPR052491">
    <property type="entry name" value="TNFRSF10"/>
</dbReference>
<dbReference type="GO" id="GO:0005524">
    <property type="term" value="F:ATP binding"/>
    <property type="evidence" value="ECO:0007669"/>
    <property type="project" value="InterPro"/>
</dbReference>
<keyword evidence="2" id="KW-0677">Repeat</keyword>
<dbReference type="InterPro" id="IPR011009">
    <property type="entry name" value="Kinase-like_dom_sf"/>
</dbReference>
<dbReference type="GeneID" id="25910764"/>
<feature type="repeat" description="TNFR-Cys" evidence="7">
    <location>
        <begin position="36"/>
        <end position="74"/>
    </location>
</feature>